<gene>
    <name evidence="16" type="ORF">AMELA_G00015400</name>
</gene>
<feature type="domain" description="Laminin EGF-like" evidence="15">
    <location>
        <begin position="209"/>
        <end position="255"/>
    </location>
</feature>
<keyword evidence="17" id="KW-1185">Reference proteome</keyword>
<feature type="domain" description="Laminin G" evidence="14">
    <location>
        <begin position="887"/>
        <end position="1086"/>
    </location>
</feature>
<dbReference type="GO" id="GO:0007155">
    <property type="term" value="P:cell adhesion"/>
    <property type="evidence" value="ECO:0007669"/>
    <property type="project" value="UniProtKB-KW"/>
</dbReference>
<dbReference type="Gene3D" id="2.10.25.10">
    <property type="entry name" value="Laminin"/>
    <property type="match status" value="5"/>
</dbReference>
<evidence type="ECO:0000256" key="6">
    <source>
        <dbReference type="ARBA" id="ARBA00022869"/>
    </source>
</evidence>
<keyword evidence="6" id="KW-0084">Basement membrane</keyword>
<dbReference type="FunFam" id="2.10.25.10:FF:000051">
    <property type="entry name" value="Laminin subunit alpha 4"/>
    <property type="match status" value="1"/>
</dbReference>
<evidence type="ECO:0000256" key="2">
    <source>
        <dbReference type="ARBA" id="ARBA00022525"/>
    </source>
</evidence>
<feature type="disulfide bond" evidence="12">
    <location>
        <begin position="68"/>
        <end position="77"/>
    </location>
</feature>
<evidence type="ECO:0000256" key="5">
    <source>
        <dbReference type="ARBA" id="ARBA00022737"/>
    </source>
</evidence>
<feature type="signal peptide" evidence="13">
    <location>
        <begin position="1"/>
        <end position="25"/>
    </location>
</feature>
<dbReference type="GO" id="GO:0043256">
    <property type="term" value="C:laminin complex"/>
    <property type="evidence" value="ECO:0007669"/>
    <property type="project" value="UniProtKB-ARBA"/>
</dbReference>
<dbReference type="InterPro" id="IPR010307">
    <property type="entry name" value="Laminin_dom_II"/>
</dbReference>
<feature type="disulfide bond" evidence="12">
    <location>
        <begin position="276"/>
        <end position="285"/>
    </location>
</feature>
<proteinExistence type="predicted"/>
<evidence type="ECO:0000259" key="15">
    <source>
        <dbReference type="PROSITE" id="PS50027"/>
    </source>
</evidence>
<dbReference type="SUPFAM" id="SSF49899">
    <property type="entry name" value="Concanavalin A-like lectins/glucanases"/>
    <property type="match status" value="5"/>
</dbReference>
<dbReference type="GO" id="GO:0030155">
    <property type="term" value="P:regulation of cell adhesion"/>
    <property type="evidence" value="ECO:0007669"/>
    <property type="project" value="InterPro"/>
</dbReference>
<dbReference type="FunFam" id="2.10.25.10:FF:000188">
    <property type="entry name" value="Laminin subunit gamma 2"/>
    <property type="match status" value="1"/>
</dbReference>
<evidence type="ECO:0000256" key="12">
    <source>
        <dbReference type="PROSITE-ProRule" id="PRU00460"/>
    </source>
</evidence>
<feature type="domain" description="Laminin G" evidence="14">
    <location>
        <begin position="1684"/>
        <end position="1857"/>
    </location>
</feature>
<feature type="domain" description="Laminin G" evidence="14">
    <location>
        <begin position="1508"/>
        <end position="1677"/>
    </location>
</feature>
<feature type="domain" description="Laminin G" evidence="14">
    <location>
        <begin position="1098"/>
        <end position="1275"/>
    </location>
</feature>
<evidence type="ECO:0000256" key="8">
    <source>
        <dbReference type="ARBA" id="ARBA00023054"/>
    </source>
</evidence>
<dbReference type="InterPro" id="IPR000742">
    <property type="entry name" value="EGF"/>
</dbReference>
<evidence type="ECO:0008006" key="18">
    <source>
        <dbReference type="Google" id="ProtNLM"/>
    </source>
</evidence>
<dbReference type="EMBL" id="JAAGNN010000002">
    <property type="protein sequence ID" value="KAF4091932.1"/>
    <property type="molecule type" value="Genomic_DNA"/>
</dbReference>
<dbReference type="InterPro" id="IPR009254">
    <property type="entry name" value="Laminin_aI"/>
</dbReference>
<sequence length="1860" mass="207242">MDRGRDMSSVVLLVLLSCIFPVLFAQQDPVYTVCARGFFRSERNTCLPCNCKGHAHDCEDVTGICIGCQDHSTGDFCERCEDGYLLQVSHDGQHKCRPCACPVATETNNFATHCDVRGVALRCVCQIGYSGHYCERCAPGYYGNPIRAGDSCKKCDCNGNSDPNLIFNECHNVTGQCLHCYHNTAGDNCEKCAPGYYGDAISAKNCHKCECNTCGTASCDDRTGVCHCKPGVTGRLCDRCEDGHSGFSSCMGCRRCVCASAALHSSCNTLTQACQCRPGAGGRYCESCLPGYWDYKHTGCKKCGCSEGNCDVHTGECLPEMSQVSECSIDCDECIWHLIGDVRQSNKTVDQLRNSILNISTGAAAYDRLKYYNYTAHTLRVQFVGWRNKSAVMRKHTGELEEETPNLVTDAELLTHQEEVVMSVGKQVDSDTLHSFTLSEMLAVNLTSLNVLIEDMISDWEVYSVQQEMDPEEQKQKESEAEQMLSHMRTLNLSPKHTLSTQENAHTHQLLQHVRQMEKSVLLMEGRLPAVRELMKRFSSSLTHGQIHLNKAHDTLQQTHNTHTLNLLHLQRREAHKFRLMENYNAVNQTVMSANGILVEATVGVADLGIMVMNVTEYHAEVDGAAVSIQEKTDQLSKADHNLVQRATEHAHELQRHAHELQHNLKGSDTHGFVQKALEASNVYDNIVKYIDEADVISVSALNMSIRTEDALDGLQSQLNFLKTQSGHMFKEAVTRNSDYKEVEVNVADTKKYIEETREMLQTSRDTLEELVTSMNTLQRVRKLQSTQEAAERALNHSAEVLGVITPIKEQVDEWSKNMKDNQYSTSAYEQAVDSALNTVEGLSKIVPQLLTKLRDVEEKKPVNVSTNIMRVRELIAQARSVANKVQVSMKFNGQSSVELHPPANVDALKAVTSISLYVRVDPDSDPIEDRFLLYLGDKNGNKDYMGMAIKNDNLVFVYKLGGDDVEIPLSSKPVSSWPPVFNHVRVERLGRHGKVYLTVPSQDTAAEQKFIQKGEWDGTESLFHLDPRDTVFIIGGAPMDVKLPPALSLAPFVGCVELSSLNNEVISLYNFKKLNDMNLAVSKPCPRYKLAFSQGRVASYLFDGSGYALVRNIESRGRISVFTRFDIEVRTVTHNGILLLMANEGNFFVLEMRNGFLRLVYDFGFANGPIVLEGNLTKLQINDARYHEVSVIYHQSKKVILLVDRSFIKSTENEKTTLPFNDIYIGGAPSDMLQSRPEFSSLIGLKGCVKGFQFQKKDFNLLEEPGTIGISSGCPEESFMSHKAYFTGDGYLSSTAKISPFSSFEGGMSFRTTQPSGLLFYHRDGTDEFSLSLENGAVVLLTRGTKVKSKKHYSDGRPHFLVASVTKQKYQLVVDDRDKQEKKNPGSTLQEDGVKEFYYGGSAQSNINNFTGCISYAYISRQDRDIEAEDFQRYTDNVGVSLQDCPVEKTPPAVRLTRSARHAALHQISSDQPVLLQSILGVQDDPLVAPELEATSCYLSSRPRAVRNAHYFSSNSRQSYDGIAEVIRERLKFSVSVRTHSWRGMMVAMHGVSDEDFIALFLHDGKLVFTFSSARAVLRLSSTDTYNDGSWHNVVFIRKGNRGLLVVDGVLVMEDKIQSDDFTLNLQNPLYVGSLPGGYTNKNMEVTVGFSGCLRDLRLNDHFLSSVPVSYRVTPCLEGKTEDGMFFFKEGGHAQLYTPINVGGRLEVVMEFRPRVATALLLHLYIKPEENFSLYLQNGQVFVQVNKETYTVNVPAENGVCDGNWHRVKVVRQGSELILDVDGEQKRVNSSSVPLEKDGVLMPLYIGGAPKNTIEPVSVTMKNSYVGCVRNVSINQLSIQNKHTLFTDGVISVDGCPVA</sequence>
<feature type="disulfide bond" evidence="12">
    <location>
        <begin position="228"/>
        <end position="237"/>
    </location>
</feature>
<evidence type="ECO:0000256" key="10">
    <source>
        <dbReference type="ARBA" id="ARBA00023180"/>
    </source>
</evidence>
<keyword evidence="5" id="KW-0677">Repeat</keyword>
<dbReference type="GO" id="GO:0045995">
    <property type="term" value="P:regulation of embryonic development"/>
    <property type="evidence" value="ECO:0007669"/>
    <property type="project" value="InterPro"/>
</dbReference>
<feature type="domain" description="Laminin EGF-like" evidence="15">
    <location>
        <begin position="155"/>
        <end position="208"/>
    </location>
</feature>
<comment type="caution">
    <text evidence="12">Lacks conserved residue(s) required for the propagation of feature annotation.</text>
</comment>
<evidence type="ECO:0000256" key="1">
    <source>
        <dbReference type="ARBA" id="ARBA00004302"/>
    </source>
</evidence>
<dbReference type="SUPFAM" id="SSF57196">
    <property type="entry name" value="EGF/Laminin"/>
    <property type="match status" value="3"/>
</dbReference>
<keyword evidence="2" id="KW-0964">Secreted</keyword>
<dbReference type="Pfam" id="PF02210">
    <property type="entry name" value="Laminin_G_2"/>
    <property type="match status" value="5"/>
</dbReference>
<evidence type="ECO:0000256" key="13">
    <source>
        <dbReference type="SAM" id="SignalP"/>
    </source>
</evidence>
<dbReference type="CDD" id="cd00055">
    <property type="entry name" value="EGF_Lam"/>
    <property type="match status" value="5"/>
</dbReference>
<dbReference type="PROSITE" id="PS50027">
    <property type="entry name" value="EGF_LAM_2"/>
    <property type="match status" value="4"/>
</dbReference>
<dbReference type="Pfam" id="PF06008">
    <property type="entry name" value="Laminin_I"/>
    <property type="match status" value="1"/>
</dbReference>
<dbReference type="PROSITE" id="PS01248">
    <property type="entry name" value="EGF_LAM_1"/>
    <property type="match status" value="2"/>
</dbReference>
<feature type="chain" id="PRO_5029519245" description="Laminin subunit alpha-4" evidence="13">
    <location>
        <begin position="26"/>
        <end position="1860"/>
    </location>
</feature>
<feature type="disulfide bond" evidence="12">
    <location>
        <begin position="192"/>
        <end position="206"/>
    </location>
</feature>
<dbReference type="InterPro" id="IPR050372">
    <property type="entry name" value="Neurexin-related_CASP"/>
</dbReference>
<evidence type="ECO:0000313" key="17">
    <source>
        <dbReference type="Proteomes" id="UP000593565"/>
    </source>
</evidence>
<feature type="disulfide bond" evidence="12">
    <location>
        <begin position="180"/>
        <end position="189"/>
    </location>
</feature>
<evidence type="ECO:0000256" key="7">
    <source>
        <dbReference type="ARBA" id="ARBA00022889"/>
    </source>
</evidence>
<dbReference type="InterPro" id="IPR013320">
    <property type="entry name" value="ConA-like_dom_sf"/>
</dbReference>
<dbReference type="Pfam" id="PF06009">
    <property type="entry name" value="Laminin_II"/>
    <property type="match status" value="1"/>
</dbReference>
<feature type="domain" description="Laminin EGF-like" evidence="15">
    <location>
        <begin position="256"/>
        <end position="302"/>
    </location>
</feature>
<dbReference type="GO" id="GO:0005576">
    <property type="term" value="C:extracellular region"/>
    <property type="evidence" value="ECO:0007669"/>
    <property type="project" value="UniProtKB-ARBA"/>
</dbReference>
<dbReference type="Gene3D" id="2.60.120.200">
    <property type="match status" value="5"/>
</dbReference>
<dbReference type="Pfam" id="PF00053">
    <property type="entry name" value="EGF_laminin"/>
    <property type="match status" value="5"/>
</dbReference>
<dbReference type="InterPro" id="IPR002049">
    <property type="entry name" value="LE_dom"/>
</dbReference>
<name>A0A7J6BA37_AMEME</name>
<dbReference type="GO" id="GO:0005102">
    <property type="term" value="F:signaling receptor binding"/>
    <property type="evidence" value="ECO:0007669"/>
    <property type="project" value="InterPro"/>
</dbReference>
<feature type="domain" description="Laminin EGF-like" evidence="15">
    <location>
        <begin position="49"/>
        <end position="98"/>
    </location>
</feature>
<feature type="domain" description="Laminin G" evidence="14">
    <location>
        <begin position="1282"/>
        <end position="1446"/>
    </location>
</feature>
<dbReference type="PROSITE" id="PS51257">
    <property type="entry name" value="PROKAR_LIPOPROTEIN"/>
    <property type="match status" value="1"/>
</dbReference>
<keyword evidence="9 12" id="KW-1015">Disulfide bond</keyword>
<comment type="subcellular location">
    <subcellularLocation>
        <location evidence="1">Secreted</location>
        <location evidence="1">Extracellular space</location>
        <location evidence="1">Extracellular matrix</location>
        <location evidence="1">Basement membrane</location>
    </subcellularLocation>
</comment>
<evidence type="ECO:0000259" key="14">
    <source>
        <dbReference type="PROSITE" id="PS50025"/>
    </source>
</evidence>
<evidence type="ECO:0000256" key="9">
    <source>
        <dbReference type="ARBA" id="ARBA00023157"/>
    </source>
</evidence>
<dbReference type="GO" id="GO:0030334">
    <property type="term" value="P:regulation of cell migration"/>
    <property type="evidence" value="ECO:0007669"/>
    <property type="project" value="InterPro"/>
</dbReference>
<keyword evidence="3" id="KW-0272">Extracellular matrix</keyword>
<dbReference type="CDD" id="cd00110">
    <property type="entry name" value="LamG"/>
    <property type="match status" value="5"/>
</dbReference>
<accession>A0A7J6BA37</accession>
<dbReference type="PANTHER" id="PTHR15036:SF47">
    <property type="entry name" value="LAMININ SUBUNIT ALPHA-4"/>
    <property type="match status" value="1"/>
</dbReference>
<keyword evidence="11 12" id="KW-0424">Laminin EGF-like domain</keyword>
<dbReference type="SMART" id="SM00180">
    <property type="entry name" value="EGF_Lam"/>
    <property type="match status" value="5"/>
</dbReference>
<keyword evidence="10" id="KW-0325">Glycoprotein</keyword>
<dbReference type="PANTHER" id="PTHR15036">
    <property type="entry name" value="PIKACHURIN-LIKE PROTEIN"/>
    <property type="match status" value="1"/>
</dbReference>
<dbReference type="GO" id="GO:0016020">
    <property type="term" value="C:membrane"/>
    <property type="evidence" value="ECO:0007669"/>
    <property type="project" value="UniProtKB-SubCell"/>
</dbReference>
<dbReference type="PROSITE" id="PS50025">
    <property type="entry name" value="LAM_G_DOMAIN"/>
    <property type="match status" value="5"/>
</dbReference>
<keyword evidence="8" id="KW-0175">Coiled coil</keyword>
<organism evidence="16 17">
    <name type="scientific">Ameiurus melas</name>
    <name type="common">Black bullhead</name>
    <name type="synonym">Silurus melas</name>
    <dbReference type="NCBI Taxonomy" id="219545"/>
    <lineage>
        <taxon>Eukaryota</taxon>
        <taxon>Metazoa</taxon>
        <taxon>Chordata</taxon>
        <taxon>Craniata</taxon>
        <taxon>Vertebrata</taxon>
        <taxon>Euteleostomi</taxon>
        <taxon>Actinopterygii</taxon>
        <taxon>Neopterygii</taxon>
        <taxon>Teleostei</taxon>
        <taxon>Ostariophysi</taxon>
        <taxon>Siluriformes</taxon>
        <taxon>Ictaluridae</taxon>
        <taxon>Ameiurus</taxon>
    </lineage>
</organism>
<evidence type="ECO:0000256" key="4">
    <source>
        <dbReference type="ARBA" id="ARBA00022729"/>
    </source>
</evidence>
<dbReference type="SMART" id="SM00181">
    <property type="entry name" value="EGF"/>
    <property type="match status" value="5"/>
</dbReference>
<dbReference type="SMART" id="SM00282">
    <property type="entry name" value="LamG"/>
    <property type="match status" value="5"/>
</dbReference>
<dbReference type="FunFam" id="2.10.25.10:FF:000033">
    <property type="entry name" value="Laminin subunit alpha 2"/>
    <property type="match status" value="1"/>
</dbReference>
<protein>
    <recommendedName>
        <fullName evidence="18">Laminin subunit alpha-4</fullName>
    </recommendedName>
</protein>
<dbReference type="Proteomes" id="UP000593565">
    <property type="component" value="Unassembled WGS sequence"/>
</dbReference>
<evidence type="ECO:0000256" key="11">
    <source>
        <dbReference type="ARBA" id="ARBA00023292"/>
    </source>
</evidence>
<evidence type="ECO:0000256" key="3">
    <source>
        <dbReference type="ARBA" id="ARBA00022530"/>
    </source>
</evidence>
<keyword evidence="4 13" id="KW-0732">Signal</keyword>
<dbReference type="InterPro" id="IPR001791">
    <property type="entry name" value="Laminin_G"/>
</dbReference>
<evidence type="ECO:0000313" key="16">
    <source>
        <dbReference type="EMBL" id="KAF4091932.1"/>
    </source>
</evidence>
<reference evidence="16 17" key="1">
    <citation type="submission" date="2020-02" db="EMBL/GenBank/DDBJ databases">
        <title>A chromosome-scale genome assembly of the black bullhead catfish (Ameiurus melas).</title>
        <authorList>
            <person name="Wen M."/>
            <person name="Zham M."/>
            <person name="Cabau C."/>
            <person name="Klopp C."/>
            <person name="Donnadieu C."/>
            <person name="Roques C."/>
            <person name="Bouchez O."/>
            <person name="Lampietro C."/>
            <person name="Jouanno E."/>
            <person name="Herpin A."/>
            <person name="Louis A."/>
            <person name="Berthelot C."/>
            <person name="Parey E."/>
            <person name="Roest-Crollius H."/>
            <person name="Braasch I."/>
            <person name="Postlethwait J."/>
            <person name="Robinson-Rechavi M."/>
            <person name="Echchiki A."/>
            <person name="Begum T."/>
            <person name="Montfort J."/>
            <person name="Schartl M."/>
            <person name="Bobe J."/>
            <person name="Guiguen Y."/>
        </authorList>
    </citation>
    <scope>NUCLEOTIDE SEQUENCE [LARGE SCALE GENOMIC DNA]</scope>
    <source>
        <strain evidence="16">M_S1</strain>
        <tissue evidence="16">Blood</tissue>
    </source>
</reference>
<keyword evidence="7" id="KW-0130">Cell adhesion</keyword>
<dbReference type="PRINTS" id="PR00011">
    <property type="entry name" value="EGFLAMININ"/>
</dbReference>
<comment type="caution">
    <text evidence="16">The sequence shown here is derived from an EMBL/GenBank/DDBJ whole genome shotgun (WGS) entry which is preliminary data.</text>
</comment>